<dbReference type="SUPFAM" id="SSF48371">
    <property type="entry name" value="ARM repeat"/>
    <property type="match status" value="1"/>
</dbReference>
<dbReference type="Gene3D" id="1.10.220.20">
    <property type="match status" value="1"/>
</dbReference>
<dbReference type="Gene3D" id="1.10.1000.11">
    <property type="entry name" value="Arf Nucleotide-binding Site Opener,domain 2"/>
    <property type="match status" value="1"/>
</dbReference>
<dbReference type="InterPro" id="IPR032691">
    <property type="entry name" value="Mon2/Sec7/BIG1-like_HUS"/>
</dbReference>
<dbReference type="InterPro" id="IPR056604">
    <property type="entry name" value="GBF1-like_TPR"/>
</dbReference>
<keyword evidence="4" id="KW-1185">Reference proteome</keyword>
<sequence>MALLGMGRSVPKTEVSLKHILLSEILSVTSVMRKNSRWASSLHTFSARDSALASSLGLRRGRQDSSHFMAERGSTEQDLMGGFQELRRLVKEVDDIRSLPLTTLLAPFFAIIRSPLSTGPITSAALSSLHNFFLCNLISPQSIDLGQALSELSSTISRCKFEASDSSGDEVVLLKIMTVIQNCICGDVSEVLGDIEVCEMLETTLTTCCQMRLSELLRRSAEASMHALVRTVFARLHQLDPILEEQKLLEVTDEAQENDVKMNVQTDSSTAISALAVPEDDDAEKGEVPETAGEGPSSPTSPIRMPKVQYGLPSILELLRVLINILDPSDQAHTDSTRLTALRVLNVAFEVSGTRICEFPSLSSLVLDYGCKFLFQLARSDNPVVLQTTLRTVSTMFETMRPKLKMQLELFLAFTIDRLAPPPSAKVSYAKSPRPGTPSLVMPHDPDKPPSTPRLLVAPARGDTRELLLETLSLLSRPPSFMVDLYSNYDCDMNCENMFERLVDFATKGIYSSNYGPNHDVQARNAQYICLDLVLALVNHMSARAEGVNEAWPFHFKSPDELLKTKSQKMLVLNGASRFNTKPKSGLTFLEEHKLIYTDSNEPRPQSLAKFLRSCSKLDKRLLGDYISRPENIDLLKAFMGLFDFKNKTVADAMREFMEAFRLPGESQQINRITETFAEVYFATEPAEVKSQDAIYVLAYSIIMLNTDLHSPQIRKRMSIEDYKRNLKGVNDGSNFSDEYLQNIYDSIRKQEIVMPEEHTGQVGFEYAWKELLQRSKRAGEFMICNSSLFDFEMFKTAWKPIVSAIAYAFINFEDDYIIERAISGFRQCATLARHFNMPDVFDYVVVSLSQATSLLPESLPSQVPNYPVIEIEGQTVTISSLSVKFGTNFKGQLAAVVLFNIVNGNGNALREGWTQIFEMFENLFLHSLLPTEMLQMEDFLGGVSTIPLRRSQPPRPTQRNDGLLSALSSYLMTPYNSSTDALVPEATDSDVENTLATIDCITSCRLDDLYKQILQLDPEALVSALRALEALAHERTVLKLRQEADDVVTLEAGQDGTYSLPYDPASVFLLETMVSITCKTPQHIEDLWPIINEHLSALLSTPTQYSILLIERAVVGLLRICLILADQPSLRDQLYVSFDILAGLSPSVSNAVAEQIAAGFVLLATRHKNIITSQTEWKMAFALLRSIVPHPEASRQTFDYIQSLIVDGPDQCVTADNLAGLVAVLDEFAIVAGVVTDAQQQGRRTQSLNSSNSPIVERGLKAVEMLFDLKKFWATLAEKTGLQREQVWRQNCLPLLSVLARQSTNTSREIRHTAIVNLQRIILGPYITLDPEDQSQIEELFNRVIFPLLDELLKPQVLLRDPMGMPETRLRASALLCKAFMHLEARESQKADIRVLWIQVLDLLDRFMHADRRDQLYEAILESLKNVVLVMNATDLLVPPIPGEDTRDARQKALWAATHERIERFLPGFLADVLPSPSPPPPPPPPTTRPPPQATAS</sequence>
<dbReference type="CDD" id="cd00171">
    <property type="entry name" value="Sec7"/>
    <property type="match status" value="1"/>
</dbReference>
<evidence type="ECO:0000256" key="1">
    <source>
        <dbReference type="SAM" id="MobiDB-lite"/>
    </source>
</evidence>
<dbReference type="PANTHER" id="PTHR10663:SF388">
    <property type="entry name" value="GOLGI-SPECIFIC BREFELDIN A-RESISTANCE GUANINE NUCLEOTIDE EXCHANGE FACTOR 1"/>
    <property type="match status" value="1"/>
</dbReference>
<organism evidence="3 4">
    <name type="scientific">Somion occarium</name>
    <dbReference type="NCBI Taxonomy" id="3059160"/>
    <lineage>
        <taxon>Eukaryota</taxon>
        <taxon>Fungi</taxon>
        <taxon>Dikarya</taxon>
        <taxon>Basidiomycota</taxon>
        <taxon>Agaricomycotina</taxon>
        <taxon>Agaricomycetes</taxon>
        <taxon>Polyporales</taxon>
        <taxon>Cerrenaceae</taxon>
        <taxon>Somion</taxon>
    </lineage>
</organism>
<evidence type="ECO:0000313" key="3">
    <source>
        <dbReference type="EMBL" id="CAL1704278.1"/>
    </source>
</evidence>
<feature type="region of interest" description="Disordered" evidence="1">
    <location>
        <begin position="425"/>
        <end position="452"/>
    </location>
</feature>
<dbReference type="PANTHER" id="PTHR10663">
    <property type="entry name" value="GUANYL-NUCLEOTIDE EXCHANGE FACTOR"/>
    <property type="match status" value="1"/>
</dbReference>
<dbReference type="InterPro" id="IPR000904">
    <property type="entry name" value="Sec7_dom"/>
</dbReference>
<dbReference type="SMART" id="SM00222">
    <property type="entry name" value="Sec7"/>
    <property type="match status" value="1"/>
</dbReference>
<dbReference type="Proteomes" id="UP001497453">
    <property type="component" value="Chromosome 3"/>
</dbReference>
<dbReference type="Pfam" id="PF12783">
    <property type="entry name" value="Sec7-like_HUS"/>
    <property type="match status" value="1"/>
</dbReference>
<protein>
    <recommendedName>
        <fullName evidence="2">SEC7 domain-containing protein</fullName>
    </recommendedName>
</protein>
<feature type="region of interest" description="Disordered" evidence="1">
    <location>
        <begin position="276"/>
        <end position="304"/>
    </location>
</feature>
<dbReference type="Pfam" id="PF23325">
    <property type="entry name" value="TPR_28"/>
    <property type="match status" value="1"/>
</dbReference>
<accession>A0ABP1DB49</accession>
<dbReference type="EMBL" id="OZ037946">
    <property type="protein sequence ID" value="CAL1704278.1"/>
    <property type="molecule type" value="Genomic_DNA"/>
</dbReference>
<reference evidence="4" key="1">
    <citation type="submission" date="2024-04" db="EMBL/GenBank/DDBJ databases">
        <authorList>
            <person name="Shaw F."/>
            <person name="Minotto A."/>
        </authorList>
    </citation>
    <scope>NUCLEOTIDE SEQUENCE [LARGE SCALE GENOMIC DNA]</scope>
</reference>
<dbReference type="PROSITE" id="PS50190">
    <property type="entry name" value="SEC7"/>
    <property type="match status" value="1"/>
</dbReference>
<evidence type="ECO:0000259" key="2">
    <source>
        <dbReference type="PROSITE" id="PS50190"/>
    </source>
</evidence>
<dbReference type="Pfam" id="PF01369">
    <property type="entry name" value="Sec7"/>
    <property type="match status" value="1"/>
</dbReference>
<proteinExistence type="predicted"/>
<name>A0ABP1DB49_9APHY</name>
<evidence type="ECO:0000313" key="4">
    <source>
        <dbReference type="Proteomes" id="UP001497453"/>
    </source>
</evidence>
<gene>
    <name evidence="3" type="ORF">GFSPODELE1_LOCUS4934</name>
</gene>
<dbReference type="InterPro" id="IPR035999">
    <property type="entry name" value="Sec7_dom_sf"/>
</dbReference>
<feature type="domain" description="SEC7" evidence="2">
    <location>
        <begin position="561"/>
        <end position="751"/>
    </location>
</feature>
<dbReference type="SUPFAM" id="SSF48425">
    <property type="entry name" value="Sec7 domain"/>
    <property type="match status" value="1"/>
</dbReference>
<feature type="compositionally biased region" description="Pro residues" evidence="1">
    <location>
        <begin position="1477"/>
        <end position="1498"/>
    </location>
</feature>
<dbReference type="InterPro" id="IPR016024">
    <property type="entry name" value="ARM-type_fold"/>
</dbReference>
<feature type="region of interest" description="Disordered" evidence="1">
    <location>
        <begin position="1472"/>
        <end position="1498"/>
    </location>
</feature>
<dbReference type="InterPro" id="IPR023394">
    <property type="entry name" value="Sec7_C_sf"/>
</dbReference>